<keyword evidence="3" id="KW-1185">Reference proteome</keyword>
<dbReference type="RefSeq" id="WP_377252995.1">
    <property type="nucleotide sequence ID" value="NZ_JBHLUH010000039.1"/>
</dbReference>
<dbReference type="PROSITE" id="PS51318">
    <property type="entry name" value="TAT"/>
    <property type="match status" value="1"/>
</dbReference>
<gene>
    <name evidence="2" type="ORF">ACFFIA_19860</name>
</gene>
<dbReference type="PANTHER" id="PTHR43649:SF12">
    <property type="entry name" value="DIACETYLCHITOBIOSE BINDING PROTEIN DASA"/>
    <property type="match status" value="1"/>
</dbReference>
<organism evidence="2 3">
    <name type="scientific">Phytohabitans kaempferiae</name>
    <dbReference type="NCBI Taxonomy" id="1620943"/>
    <lineage>
        <taxon>Bacteria</taxon>
        <taxon>Bacillati</taxon>
        <taxon>Actinomycetota</taxon>
        <taxon>Actinomycetes</taxon>
        <taxon>Micromonosporales</taxon>
        <taxon>Micromonosporaceae</taxon>
    </lineage>
</organism>
<dbReference type="InterPro" id="IPR050490">
    <property type="entry name" value="Bact_solute-bd_prot1"/>
</dbReference>
<dbReference type="Gene3D" id="3.40.190.10">
    <property type="entry name" value="Periplasmic binding protein-like II"/>
    <property type="match status" value="1"/>
</dbReference>
<dbReference type="PROSITE" id="PS51257">
    <property type="entry name" value="PROKAR_LIPOPROTEIN"/>
    <property type="match status" value="1"/>
</dbReference>
<dbReference type="PANTHER" id="PTHR43649">
    <property type="entry name" value="ARABINOSE-BINDING PROTEIN-RELATED"/>
    <property type="match status" value="1"/>
</dbReference>
<dbReference type="EMBL" id="JBHLUH010000039">
    <property type="protein sequence ID" value="MFC0529920.1"/>
    <property type="molecule type" value="Genomic_DNA"/>
</dbReference>
<feature type="signal peptide" evidence="1">
    <location>
        <begin position="1"/>
        <end position="28"/>
    </location>
</feature>
<evidence type="ECO:0000256" key="1">
    <source>
        <dbReference type="SAM" id="SignalP"/>
    </source>
</evidence>
<feature type="chain" id="PRO_5045061496" evidence="1">
    <location>
        <begin position="29"/>
        <end position="439"/>
    </location>
</feature>
<dbReference type="SUPFAM" id="SSF53850">
    <property type="entry name" value="Periplasmic binding protein-like II"/>
    <property type="match status" value="1"/>
</dbReference>
<dbReference type="InterPro" id="IPR006311">
    <property type="entry name" value="TAT_signal"/>
</dbReference>
<reference evidence="2 3" key="1">
    <citation type="submission" date="2024-09" db="EMBL/GenBank/DDBJ databases">
        <authorList>
            <person name="Sun Q."/>
            <person name="Mori K."/>
        </authorList>
    </citation>
    <scope>NUCLEOTIDE SEQUENCE [LARGE SCALE GENOMIC DNA]</scope>
    <source>
        <strain evidence="2 3">TBRC 3947</strain>
    </source>
</reference>
<dbReference type="InterPro" id="IPR006059">
    <property type="entry name" value="SBP"/>
</dbReference>
<evidence type="ECO:0000313" key="3">
    <source>
        <dbReference type="Proteomes" id="UP001589867"/>
    </source>
</evidence>
<sequence length="439" mass="45795">MATNLDRRRLLKLGALAAVGAATGGSLTACGSGAGAGDGVAELSMWTFLDPAGTDPRGKALKEIVDGFNASQSAAKVTVTSMNYAKIDGEVIRAANTGGGPDIVNIYTPQLAQHVEGGSVQEIDEYAAEWLSQAGSDYLFPIDSAKVDGKLMALPWESRVWLLWYRKDILDAYKVKPPTTVEEAIATGAAIRKASGGKVTGFAVGLSEQSLGADFMEKFDPFTAAYGGEIIGADGKATFASQAGEQAMALIKKAADAGAMGREVLTMGADEVVNGVKAGTVAMAIEGSYRVATTRAAEGVGDNLVTLPVPGIAAGKNMPTAVAGQTLAMGANTGHPEQVWAFMRYYLSAESQAKFAAAGVLPVLKSVYDSDAVSKAENAAELLQWRDYLATDGKVSRFPADYSELSTNLVKAAQNIIFNGAAIPATLNDAQTQYNQNRK</sequence>
<keyword evidence="1" id="KW-0732">Signal</keyword>
<dbReference type="Proteomes" id="UP001589867">
    <property type="component" value="Unassembled WGS sequence"/>
</dbReference>
<dbReference type="Pfam" id="PF13416">
    <property type="entry name" value="SBP_bac_8"/>
    <property type="match status" value="1"/>
</dbReference>
<proteinExistence type="predicted"/>
<accession>A0ABV6M5E3</accession>
<comment type="caution">
    <text evidence="2">The sequence shown here is derived from an EMBL/GenBank/DDBJ whole genome shotgun (WGS) entry which is preliminary data.</text>
</comment>
<protein>
    <submittedName>
        <fullName evidence="2">ABC transporter substrate-binding protein</fullName>
    </submittedName>
</protein>
<name>A0ABV6M5E3_9ACTN</name>
<evidence type="ECO:0000313" key="2">
    <source>
        <dbReference type="EMBL" id="MFC0529920.1"/>
    </source>
</evidence>